<evidence type="ECO:0000256" key="4">
    <source>
        <dbReference type="ARBA" id="ARBA00022917"/>
    </source>
</evidence>
<dbReference type="CDD" id="cd08646">
    <property type="entry name" value="FMT_core_Met-tRNA-FMT_N"/>
    <property type="match status" value="1"/>
</dbReference>
<dbReference type="InterPro" id="IPR011034">
    <property type="entry name" value="Formyl_transferase-like_C_sf"/>
</dbReference>
<dbReference type="Pfam" id="PF00551">
    <property type="entry name" value="Formyl_trans_N"/>
    <property type="match status" value="1"/>
</dbReference>
<keyword evidence="9" id="KW-1185">Reference proteome</keyword>
<evidence type="ECO:0000256" key="2">
    <source>
        <dbReference type="ARBA" id="ARBA00012261"/>
    </source>
</evidence>
<evidence type="ECO:0000259" key="6">
    <source>
        <dbReference type="Pfam" id="PF00551"/>
    </source>
</evidence>
<proteinExistence type="inferred from homology"/>
<dbReference type="SUPFAM" id="SSF50486">
    <property type="entry name" value="FMT C-terminal domain-like"/>
    <property type="match status" value="1"/>
</dbReference>
<dbReference type="InterPro" id="IPR036477">
    <property type="entry name" value="Formyl_transf_N_sf"/>
</dbReference>
<dbReference type="AlphaFoldDB" id="A0A1H2LKB5"/>
<keyword evidence="3 5" id="KW-0808">Transferase</keyword>
<feature type="domain" description="Formyl transferase N-terminal" evidence="6">
    <location>
        <begin position="7"/>
        <end position="163"/>
    </location>
</feature>
<dbReference type="OrthoDB" id="9802815at2"/>
<dbReference type="STRING" id="131112.SAMN04489737_1400"/>
<dbReference type="Proteomes" id="UP000214355">
    <property type="component" value="Chromosome I"/>
</dbReference>
<dbReference type="GO" id="GO:0005829">
    <property type="term" value="C:cytosol"/>
    <property type="evidence" value="ECO:0007669"/>
    <property type="project" value="TreeGrafter"/>
</dbReference>
<feature type="binding site" evidence="5">
    <location>
        <begin position="108"/>
        <end position="111"/>
    </location>
    <ligand>
        <name>(6S)-5,6,7,8-tetrahydrofolate</name>
        <dbReference type="ChEBI" id="CHEBI:57453"/>
    </ligand>
</feature>
<dbReference type="Gene3D" id="3.40.50.12230">
    <property type="match status" value="1"/>
</dbReference>
<dbReference type="PANTHER" id="PTHR11138:SF5">
    <property type="entry name" value="METHIONYL-TRNA FORMYLTRANSFERASE, MITOCHONDRIAL"/>
    <property type="match status" value="1"/>
</dbReference>
<sequence length="308" mass="33167">MRIIFAGTPATALPSLHRLMEDHEVVAVLTRAPAPVGRKKILTPSPVHQVAEQLGIPVLTPRSLRGDDIEEQLTALAPEAIAVVAYGLLIPQNLLQLPTHGWINLHYSLLPRWRGAAPVQYAIAAGDTVTGTSVFQIEAGLDTGPIYDVEEHEIGNHTAGELLDILSDSGAHQLARVFRSLESGTAQSHVQQGDVTLAPQLSTKHSRIDFTMPAHVIDSRIRGYTPEPGPWTRYNGQRIKLGQVQITSVDGIEPGKIVIGKQILVGTSTTAIELTTVTPAGKKTMPATAWARGLNDDDPAFETGDDHE</sequence>
<dbReference type="InterPro" id="IPR002376">
    <property type="entry name" value="Formyl_transf_N"/>
</dbReference>
<dbReference type="GeneID" id="65345130"/>
<comment type="function">
    <text evidence="5">Attaches a formyl group to the free amino group of methionyl-tRNA(fMet). The formyl group appears to play a dual role in the initiator identity of N-formylmethionyl-tRNA by promoting its recognition by IF2 and preventing the misappropriation of this tRNA by the elongation apparatus.</text>
</comment>
<evidence type="ECO:0000313" key="9">
    <source>
        <dbReference type="Proteomes" id="UP000214355"/>
    </source>
</evidence>
<dbReference type="SUPFAM" id="SSF53328">
    <property type="entry name" value="Formyltransferase"/>
    <property type="match status" value="1"/>
</dbReference>
<comment type="catalytic activity">
    <reaction evidence="5">
        <text>L-methionyl-tRNA(fMet) + (6R)-10-formyltetrahydrofolate = N-formyl-L-methionyl-tRNA(fMet) + (6S)-5,6,7,8-tetrahydrofolate + H(+)</text>
        <dbReference type="Rhea" id="RHEA:24380"/>
        <dbReference type="Rhea" id="RHEA-COMP:9952"/>
        <dbReference type="Rhea" id="RHEA-COMP:9953"/>
        <dbReference type="ChEBI" id="CHEBI:15378"/>
        <dbReference type="ChEBI" id="CHEBI:57453"/>
        <dbReference type="ChEBI" id="CHEBI:78530"/>
        <dbReference type="ChEBI" id="CHEBI:78844"/>
        <dbReference type="ChEBI" id="CHEBI:195366"/>
        <dbReference type="EC" id="2.1.2.9"/>
    </reaction>
</comment>
<evidence type="ECO:0000256" key="3">
    <source>
        <dbReference type="ARBA" id="ARBA00022679"/>
    </source>
</evidence>
<dbReference type="PANTHER" id="PTHR11138">
    <property type="entry name" value="METHIONYL-TRNA FORMYLTRANSFERASE"/>
    <property type="match status" value="1"/>
</dbReference>
<name>A0A1H2LKB5_9ACTO</name>
<dbReference type="EC" id="2.1.2.9" evidence="2 5"/>
<dbReference type="InterPro" id="IPR044135">
    <property type="entry name" value="Met-tRNA-FMT_C"/>
</dbReference>
<dbReference type="InterPro" id="IPR005793">
    <property type="entry name" value="Formyl_trans_C"/>
</dbReference>
<dbReference type="HAMAP" id="MF_00182">
    <property type="entry name" value="Formyl_trans"/>
    <property type="match status" value="1"/>
</dbReference>
<dbReference type="CDD" id="cd08704">
    <property type="entry name" value="Met_tRNA_FMT_C"/>
    <property type="match status" value="1"/>
</dbReference>
<reference evidence="9" key="1">
    <citation type="submission" date="2016-10" db="EMBL/GenBank/DDBJ databases">
        <authorList>
            <person name="Varghese N."/>
            <person name="Submissions S."/>
        </authorList>
    </citation>
    <scope>NUCLEOTIDE SEQUENCE [LARGE SCALE GENOMIC DNA]</scope>
    <source>
        <strain evidence="9">DSM 10002</strain>
    </source>
</reference>
<evidence type="ECO:0000256" key="1">
    <source>
        <dbReference type="ARBA" id="ARBA00010699"/>
    </source>
</evidence>
<comment type="similarity">
    <text evidence="1 5">Belongs to the Fmt family.</text>
</comment>
<feature type="domain" description="Formyl transferase C-terminal" evidence="7">
    <location>
        <begin position="201"/>
        <end position="294"/>
    </location>
</feature>
<dbReference type="EMBL" id="LT629804">
    <property type="protein sequence ID" value="SDU81068.1"/>
    <property type="molecule type" value="Genomic_DNA"/>
</dbReference>
<evidence type="ECO:0000313" key="8">
    <source>
        <dbReference type="EMBL" id="SDU81068.1"/>
    </source>
</evidence>
<gene>
    <name evidence="5" type="primary">fmt</name>
    <name evidence="8" type="ORF">SAMN04489737_1400</name>
</gene>
<dbReference type="NCBIfam" id="TIGR00460">
    <property type="entry name" value="fmt"/>
    <property type="match status" value="1"/>
</dbReference>
<dbReference type="InterPro" id="IPR005794">
    <property type="entry name" value="Fmt"/>
</dbReference>
<evidence type="ECO:0000256" key="5">
    <source>
        <dbReference type="HAMAP-Rule" id="MF_00182"/>
    </source>
</evidence>
<accession>A0A1H2LKB5</accession>
<organism evidence="8 9">
    <name type="scientific">Arcanobacterium phocae</name>
    <dbReference type="NCBI Taxonomy" id="131112"/>
    <lineage>
        <taxon>Bacteria</taxon>
        <taxon>Bacillati</taxon>
        <taxon>Actinomycetota</taxon>
        <taxon>Actinomycetes</taxon>
        <taxon>Actinomycetales</taxon>
        <taxon>Actinomycetaceae</taxon>
        <taxon>Arcanobacterium</taxon>
    </lineage>
</organism>
<protein>
    <recommendedName>
        <fullName evidence="2 5">Methionyl-tRNA formyltransferase</fullName>
        <ecNumber evidence="2 5">2.1.2.9</ecNumber>
    </recommendedName>
</protein>
<dbReference type="GO" id="GO:0004479">
    <property type="term" value="F:methionyl-tRNA formyltransferase activity"/>
    <property type="evidence" value="ECO:0007669"/>
    <property type="project" value="UniProtKB-UniRule"/>
</dbReference>
<dbReference type="InterPro" id="IPR041711">
    <property type="entry name" value="Met-tRNA-FMT_N"/>
</dbReference>
<keyword evidence="4 5" id="KW-0648">Protein biosynthesis</keyword>
<evidence type="ECO:0000259" key="7">
    <source>
        <dbReference type="Pfam" id="PF02911"/>
    </source>
</evidence>
<dbReference type="RefSeq" id="WP_091281494.1">
    <property type="nucleotide sequence ID" value="NZ_JABAPK010000006.1"/>
</dbReference>
<dbReference type="Pfam" id="PF02911">
    <property type="entry name" value="Formyl_trans_C"/>
    <property type="match status" value="1"/>
</dbReference>